<organism evidence="2 3">
    <name type="scientific">Linum tenue</name>
    <dbReference type="NCBI Taxonomy" id="586396"/>
    <lineage>
        <taxon>Eukaryota</taxon>
        <taxon>Viridiplantae</taxon>
        <taxon>Streptophyta</taxon>
        <taxon>Embryophyta</taxon>
        <taxon>Tracheophyta</taxon>
        <taxon>Spermatophyta</taxon>
        <taxon>Magnoliopsida</taxon>
        <taxon>eudicotyledons</taxon>
        <taxon>Gunneridae</taxon>
        <taxon>Pentapetalae</taxon>
        <taxon>rosids</taxon>
        <taxon>fabids</taxon>
        <taxon>Malpighiales</taxon>
        <taxon>Linaceae</taxon>
        <taxon>Linum</taxon>
    </lineage>
</organism>
<reference evidence="2" key="1">
    <citation type="submission" date="2022-08" db="EMBL/GenBank/DDBJ databases">
        <authorList>
            <person name="Gutierrez-Valencia J."/>
        </authorList>
    </citation>
    <scope>NUCLEOTIDE SEQUENCE</scope>
</reference>
<evidence type="ECO:0000256" key="1">
    <source>
        <dbReference type="SAM" id="MobiDB-lite"/>
    </source>
</evidence>
<protein>
    <submittedName>
        <fullName evidence="2">Uncharacterized protein</fullName>
    </submittedName>
</protein>
<accession>A0AAV0NSI8</accession>
<proteinExistence type="predicted"/>
<evidence type="ECO:0000313" key="3">
    <source>
        <dbReference type="Proteomes" id="UP001154282"/>
    </source>
</evidence>
<dbReference type="AlphaFoldDB" id="A0AAV0NSI8"/>
<feature type="compositionally biased region" description="Polar residues" evidence="1">
    <location>
        <begin position="78"/>
        <end position="88"/>
    </location>
</feature>
<dbReference type="EMBL" id="CAMGYJ010000008">
    <property type="protein sequence ID" value="CAI0461329.1"/>
    <property type="molecule type" value="Genomic_DNA"/>
</dbReference>
<gene>
    <name evidence="2" type="ORF">LITE_LOCUS34878</name>
</gene>
<feature type="region of interest" description="Disordered" evidence="1">
    <location>
        <begin position="1"/>
        <end position="105"/>
    </location>
</feature>
<keyword evidence="3" id="KW-1185">Reference proteome</keyword>
<evidence type="ECO:0000313" key="2">
    <source>
        <dbReference type="EMBL" id="CAI0461329.1"/>
    </source>
</evidence>
<dbReference type="Proteomes" id="UP001154282">
    <property type="component" value="Unassembled WGS sequence"/>
</dbReference>
<sequence>MWEEKNRQSLRSQQASNTCPASSATCTQIPTPRRAASVCNSPLPSSTSRRRRTSSPPAASPGSEQSILGAGSSERRSGPNTSTRSPWSRRTCRPLCSPPRGRSRR</sequence>
<feature type="compositionally biased region" description="Polar residues" evidence="1">
    <location>
        <begin position="9"/>
        <end position="30"/>
    </location>
</feature>
<name>A0AAV0NSI8_9ROSI</name>
<comment type="caution">
    <text evidence="2">The sequence shown here is derived from an EMBL/GenBank/DDBJ whole genome shotgun (WGS) entry which is preliminary data.</text>
</comment>